<organism evidence="14 15">
    <name type="scientific">Dendrobium catenatum</name>
    <dbReference type="NCBI Taxonomy" id="906689"/>
    <lineage>
        <taxon>Eukaryota</taxon>
        <taxon>Viridiplantae</taxon>
        <taxon>Streptophyta</taxon>
        <taxon>Embryophyta</taxon>
        <taxon>Tracheophyta</taxon>
        <taxon>Spermatophyta</taxon>
        <taxon>Magnoliopsida</taxon>
        <taxon>Liliopsida</taxon>
        <taxon>Asparagales</taxon>
        <taxon>Orchidaceae</taxon>
        <taxon>Epidendroideae</taxon>
        <taxon>Malaxideae</taxon>
        <taxon>Dendrobiinae</taxon>
        <taxon>Dendrobium</taxon>
    </lineage>
</organism>
<dbReference type="InterPro" id="IPR000782">
    <property type="entry name" value="FAS1_domain"/>
</dbReference>
<evidence type="ECO:0000259" key="13">
    <source>
        <dbReference type="PROSITE" id="PS50213"/>
    </source>
</evidence>
<feature type="compositionally biased region" description="Basic and acidic residues" evidence="11">
    <location>
        <begin position="231"/>
        <end position="250"/>
    </location>
</feature>
<dbReference type="InterPro" id="IPR036378">
    <property type="entry name" value="FAS1_dom_sf"/>
</dbReference>
<evidence type="ECO:0000256" key="12">
    <source>
        <dbReference type="SAM" id="SignalP"/>
    </source>
</evidence>
<evidence type="ECO:0000256" key="7">
    <source>
        <dbReference type="ARBA" id="ARBA00023136"/>
    </source>
</evidence>
<dbReference type="PANTHER" id="PTHR32382:SF6">
    <property type="entry name" value="FASCICLIN-LIKE ARABINOGALACTAN PROTEIN 14"/>
    <property type="match status" value="1"/>
</dbReference>
<evidence type="ECO:0000256" key="3">
    <source>
        <dbReference type="ARBA" id="ARBA00022475"/>
    </source>
</evidence>
<evidence type="ECO:0000256" key="5">
    <source>
        <dbReference type="ARBA" id="ARBA00022729"/>
    </source>
</evidence>
<reference evidence="14 15" key="1">
    <citation type="journal article" date="2016" name="Sci. Rep.">
        <title>The Dendrobium catenatum Lindl. genome sequence provides insights into polysaccharide synthase, floral development and adaptive evolution.</title>
        <authorList>
            <person name="Zhang G.Q."/>
            <person name="Xu Q."/>
            <person name="Bian C."/>
            <person name="Tsai W.C."/>
            <person name="Yeh C.M."/>
            <person name="Liu K.W."/>
            <person name="Yoshida K."/>
            <person name="Zhang L.S."/>
            <person name="Chang S.B."/>
            <person name="Chen F."/>
            <person name="Shi Y."/>
            <person name="Su Y.Y."/>
            <person name="Zhang Y.Q."/>
            <person name="Chen L.J."/>
            <person name="Yin Y."/>
            <person name="Lin M."/>
            <person name="Huang H."/>
            <person name="Deng H."/>
            <person name="Wang Z.W."/>
            <person name="Zhu S.L."/>
            <person name="Zhao X."/>
            <person name="Deng C."/>
            <person name="Niu S.C."/>
            <person name="Huang J."/>
            <person name="Wang M."/>
            <person name="Liu G.H."/>
            <person name="Yang H.J."/>
            <person name="Xiao X.J."/>
            <person name="Hsiao Y.Y."/>
            <person name="Wu W.L."/>
            <person name="Chen Y.Y."/>
            <person name="Mitsuda N."/>
            <person name="Ohme-Takagi M."/>
            <person name="Luo Y.B."/>
            <person name="Van de Peer Y."/>
            <person name="Liu Z.J."/>
        </authorList>
    </citation>
    <scope>NUCLEOTIDE SEQUENCE [LARGE SCALE GENOMIC DNA]</scope>
    <source>
        <tissue evidence="14">The whole plant</tissue>
    </source>
</reference>
<evidence type="ECO:0000256" key="10">
    <source>
        <dbReference type="ARBA" id="ARBA00024686"/>
    </source>
</evidence>
<evidence type="ECO:0000256" key="6">
    <source>
        <dbReference type="ARBA" id="ARBA00022974"/>
    </source>
</evidence>
<dbReference type="Pfam" id="PF02469">
    <property type="entry name" value="Fasciclin"/>
    <property type="match status" value="1"/>
</dbReference>
<keyword evidence="4" id="KW-0336">GPI-anchor</keyword>
<feature type="domain" description="FAS1" evidence="13">
    <location>
        <begin position="26"/>
        <end position="153"/>
    </location>
</feature>
<reference evidence="14 15" key="2">
    <citation type="journal article" date="2017" name="Nature">
        <title>The Apostasia genome and the evolution of orchids.</title>
        <authorList>
            <person name="Zhang G.Q."/>
            <person name="Liu K.W."/>
            <person name="Li Z."/>
            <person name="Lohaus R."/>
            <person name="Hsiao Y.Y."/>
            <person name="Niu S.C."/>
            <person name="Wang J.Y."/>
            <person name="Lin Y.C."/>
            <person name="Xu Q."/>
            <person name="Chen L.J."/>
            <person name="Yoshida K."/>
            <person name="Fujiwara S."/>
            <person name="Wang Z.W."/>
            <person name="Zhang Y.Q."/>
            <person name="Mitsuda N."/>
            <person name="Wang M."/>
            <person name="Liu G.H."/>
            <person name="Pecoraro L."/>
            <person name="Huang H.X."/>
            <person name="Xiao X.J."/>
            <person name="Lin M."/>
            <person name="Wu X.Y."/>
            <person name="Wu W.L."/>
            <person name="Chen Y.Y."/>
            <person name="Chang S.B."/>
            <person name="Sakamoto S."/>
            <person name="Ohme-Takagi M."/>
            <person name="Yagi M."/>
            <person name="Zeng S.J."/>
            <person name="Shen C.Y."/>
            <person name="Yeh C.M."/>
            <person name="Luo Y.B."/>
            <person name="Tsai W.C."/>
            <person name="Van de Peer Y."/>
            <person name="Liu Z.J."/>
        </authorList>
    </citation>
    <scope>NUCLEOTIDE SEQUENCE [LARGE SCALE GENOMIC DNA]</scope>
    <source>
        <tissue evidence="14">The whole plant</tissue>
    </source>
</reference>
<dbReference type="FunFam" id="2.30.180.10:FF:000015">
    <property type="entry name" value="Fasciclin-like arabinogalactan protein 3"/>
    <property type="match status" value="1"/>
</dbReference>
<gene>
    <name evidence="14" type="primary">FLA14</name>
    <name evidence="14" type="ORF">MA16_Dca000212</name>
</gene>
<dbReference type="PANTHER" id="PTHR32382">
    <property type="entry name" value="FASCICLIN-LIKE ARABINOGALACTAN PROTEIN"/>
    <property type="match status" value="1"/>
</dbReference>
<keyword evidence="5 12" id="KW-0732">Signal</keyword>
<evidence type="ECO:0000256" key="2">
    <source>
        <dbReference type="ARBA" id="ARBA00007843"/>
    </source>
</evidence>
<dbReference type="STRING" id="906689.A0A2I0WT79"/>
<dbReference type="SUPFAM" id="SSF82153">
    <property type="entry name" value="FAS1 domain"/>
    <property type="match status" value="1"/>
</dbReference>
<keyword evidence="6" id="KW-0654">Proteoglycan</keyword>
<dbReference type="Gene3D" id="2.30.180.10">
    <property type="entry name" value="FAS1 domain"/>
    <property type="match status" value="1"/>
</dbReference>
<evidence type="ECO:0000313" key="14">
    <source>
        <dbReference type="EMBL" id="PKU78869.1"/>
    </source>
</evidence>
<comment type="subcellular location">
    <subcellularLocation>
        <location evidence="1">Cell membrane</location>
        <topology evidence="1">Lipid-anchor</topology>
        <topology evidence="1">GPI-anchor</topology>
    </subcellularLocation>
</comment>
<dbReference type="InterPro" id="IPR033254">
    <property type="entry name" value="Plant_FLA"/>
</dbReference>
<comment type="similarity">
    <text evidence="2">Belongs to the fasciclin-like AGP family.</text>
</comment>
<evidence type="ECO:0000256" key="1">
    <source>
        <dbReference type="ARBA" id="ARBA00004609"/>
    </source>
</evidence>
<evidence type="ECO:0000256" key="9">
    <source>
        <dbReference type="ARBA" id="ARBA00023288"/>
    </source>
</evidence>
<dbReference type="AlphaFoldDB" id="A0A2I0WT79"/>
<keyword evidence="8" id="KW-0325">Glycoprotein</keyword>
<dbReference type="GO" id="GO:0098552">
    <property type="term" value="C:side of membrane"/>
    <property type="evidence" value="ECO:0007669"/>
    <property type="project" value="UniProtKB-KW"/>
</dbReference>
<accession>A0A2I0WT79</accession>
<feature type="region of interest" description="Disordered" evidence="11">
    <location>
        <begin position="176"/>
        <end position="206"/>
    </location>
</feature>
<evidence type="ECO:0000256" key="4">
    <source>
        <dbReference type="ARBA" id="ARBA00022622"/>
    </source>
</evidence>
<keyword evidence="7" id="KW-0472">Membrane</keyword>
<evidence type="ECO:0000256" key="11">
    <source>
        <dbReference type="SAM" id="MobiDB-lite"/>
    </source>
</evidence>
<dbReference type="OrthoDB" id="694090at2759"/>
<name>A0A2I0WT79_9ASPA</name>
<feature type="region of interest" description="Disordered" evidence="11">
    <location>
        <begin position="222"/>
        <end position="253"/>
    </location>
</feature>
<keyword evidence="9" id="KW-0449">Lipoprotein</keyword>
<dbReference type="PROSITE" id="PS50213">
    <property type="entry name" value="FAS1"/>
    <property type="match status" value="1"/>
</dbReference>
<evidence type="ECO:0000313" key="15">
    <source>
        <dbReference type="Proteomes" id="UP000233837"/>
    </source>
</evidence>
<feature type="chain" id="PRO_5014191881" evidence="12">
    <location>
        <begin position="27"/>
        <end position="273"/>
    </location>
</feature>
<dbReference type="Proteomes" id="UP000233837">
    <property type="component" value="Unassembled WGS sequence"/>
</dbReference>
<keyword evidence="3" id="KW-1003">Cell membrane</keyword>
<proteinExistence type="inferred from homology"/>
<protein>
    <submittedName>
        <fullName evidence="14">Fasciclin-like arabinogalactan protein 14</fullName>
    </submittedName>
</protein>
<dbReference type="GO" id="GO:0005886">
    <property type="term" value="C:plasma membrane"/>
    <property type="evidence" value="ECO:0007669"/>
    <property type="project" value="UniProtKB-SubCell"/>
</dbReference>
<comment type="function">
    <text evidence="10">May be a cell surface adhesion protein.</text>
</comment>
<sequence>MAIKSLTSLSLLLLLTITVLFSSSSAHNITRILSKHPKFSIFNSLLSSTNLAKKINHRNSITVLAVSNASIGGLIGLSPKIQRRILSVHVILDYFDREKLQNLKSHSTIVTTLFQTSGIAEGRTGFLNVTKFANGRIAFGSAASEAHLVAKLVGQIVARPYNISVLHISSIIDPPGIDGPHHNNTPPSPLPPAPTKADAKAPPPAAEAPVIKPIAPVIDAPVTEPVPADAPAKDSSKVEPPKGAEDDKVKSSAGRVAIRTGIGAFMGVALIAL</sequence>
<feature type="signal peptide" evidence="12">
    <location>
        <begin position="1"/>
        <end position="26"/>
    </location>
</feature>
<keyword evidence="15" id="KW-1185">Reference proteome</keyword>
<dbReference type="EMBL" id="KZ502442">
    <property type="protein sequence ID" value="PKU78869.1"/>
    <property type="molecule type" value="Genomic_DNA"/>
</dbReference>
<evidence type="ECO:0000256" key="8">
    <source>
        <dbReference type="ARBA" id="ARBA00023180"/>
    </source>
</evidence>